<gene>
    <name evidence="1" type="ORF">AZE42_12490</name>
</gene>
<evidence type="ECO:0000313" key="2">
    <source>
        <dbReference type="Proteomes" id="UP000183567"/>
    </source>
</evidence>
<dbReference type="Proteomes" id="UP000183567">
    <property type="component" value="Unassembled WGS sequence"/>
</dbReference>
<accession>A0A1J8Q4W5</accession>
<proteinExistence type="predicted"/>
<sequence>MESTNKSKDVTLGIIENLGFNFSRASHFMHILGYALAVRTICIAQITARSSGKVFDDQ</sequence>
<reference evidence="1 2" key="1">
    <citation type="submission" date="2016-03" db="EMBL/GenBank/DDBJ databases">
        <title>Comparative genomics of the ectomycorrhizal sister species Rhizopogon vinicolor and Rhizopogon vesiculosus (Basidiomycota: Boletales) reveals a divergence of the mating type B locus.</title>
        <authorList>
            <person name="Mujic A.B."/>
            <person name="Kuo A."/>
            <person name="Tritt A."/>
            <person name="Lipzen A."/>
            <person name="Chen C."/>
            <person name="Johnson J."/>
            <person name="Sharma A."/>
            <person name="Barry K."/>
            <person name="Grigoriev I.V."/>
            <person name="Spatafora J.W."/>
        </authorList>
    </citation>
    <scope>NUCLEOTIDE SEQUENCE [LARGE SCALE GENOMIC DNA]</scope>
    <source>
        <strain evidence="1 2">AM-OR11-056</strain>
    </source>
</reference>
<comment type="caution">
    <text evidence="1">The sequence shown here is derived from an EMBL/GenBank/DDBJ whole genome shotgun (WGS) entry which is preliminary data.</text>
</comment>
<dbReference type="AlphaFoldDB" id="A0A1J8Q4W5"/>
<evidence type="ECO:0000313" key="1">
    <source>
        <dbReference type="EMBL" id="OJA15011.1"/>
    </source>
</evidence>
<keyword evidence="2" id="KW-1185">Reference proteome</keyword>
<protein>
    <submittedName>
        <fullName evidence="1">Uncharacterized protein</fullName>
    </submittedName>
</protein>
<dbReference type="EMBL" id="LVVM01003393">
    <property type="protein sequence ID" value="OJA15011.1"/>
    <property type="molecule type" value="Genomic_DNA"/>
</dbReference>
<organism evidence="1 2">
    <name type="scientific">Rhizopogon vesiculosus</name>
    <dbReference type="NCBI Taxonomy" id="180088"/>
    <lineage>
        <taxon>Eukaryota</taxon>
        <taxon>Fungi</taxon>
        <taxon>Dikarya</taxon>
        <taxon>Basidiomycota</taxon>
        <taxon>Agaricomycotina</taxon>
        <taxon>Agaricomycetes</taxon>
        <taxon>Agaricomycetidae</taxon>
        <taxon>Boletales</taxon>
        <taxon>Suillineae</taxon>
        <taxon>Rhizopogonaceae</taxon>
        <taxon>Rhizopogon</taxon>
    </lineage>
</organism>
<name>A0A1J8Q4W5_9AGAM</name>